<dbReference type="AlphaFoldDB" id="A0A0F9CEN8"/>
<evidence type="ECO:0000313" key="1">
    <source>
        <dbReference type="EMBL" id="KKL47823.1"/>
    </source>
</evidence>
<reference evidence="1" key="1">
    <citation type="journal article" date="2015" name="Nature">
        <title>Complex archaea that bridge the gap between prokaryotes and eukaryotes.</title>
        <authorList>
            <person name="Spang A."/>
            <person name="Saw J.H."/>
            <person name="Jorgensen S.L."/>
            <person name="Zaremba-Niedzwiedzka K."/>
            <person name="Martijn J."/>
            <person name="Lind A.E."/>
            <person name="van Eijk R."/>
            <person name="Schleper C."/>
            <person name="Guy L."/>
            <person name="Ettema T.J."/>
        </authorList>
    </citation>
    <scope>NUCLEOTIDE SEQUENCE</scope>
</reference>
<accession>A0A0F9CEN8</accession>
<feature type="non-terminal residue" evidence="1">
    <location>
        <position position="1"/>
    </location>
</feature>
<protein>
    <submittedName>
        <fullName evidence="1">Uncharacterized protein</fullName>
    </submittedName>
</protein>
<organism evidence="1">
    <name type="scientific">marine sediment metagenome</name>
    <dbReference type="NCBI Taxonomy" id="412755"/>
    <lineage>
        <taxon>unclassified sequences</taxon>
        <taxon>metagenomes</taxon>
        <taxon>ecological metagenomes</taxon>
    </lineage>
</organism>
<sequence>DPPVDVYALLKMSRELCYHKHLLLSAGLLLARGRIVCFCDSDAMVRPSFVQSIIEHFEAQPGTVLHHDEVRNNNERFYPFGHPDFDDVIGEGAINWTGTTTTGIVDTVDPLHTRNYGACMSAKRRDLIAVGGADEHTDYLGHICGPYGLTFRLVNYLRRERWHESEFIYHVWHPGQAGDNNFGGPHDGRHMSTRALDVRRTGLVRPAVENDAILMLRTKAPGWRDESALREAVINDRRAAGWVIDQTETETAGADSWGHHIKLREIKFDDADAPPPSSRRTRATSALPSMDSVVYSRRPDRAEPILRASTKLRLVPVLVGLVLRQMFGLAADPGVKMPRGGPLRRMRRLTLRQMYWIRRYWHRLCVAYLNGADEITLYGGDGFARVGRILSRDLPLTITRIIPAEATKHDAIAGCRALRPDQARYVRGYVLLTSLRGTREAYRRLAELQVPKERVMPLR</sequence>
<comment type="caution">
    <text evidence="1">The sequence shown here is derived from an EMBL/GenBank/DDBJ whole genome shotgun (WGS) entry which is preliminary data.</text>
</comment>
<name>A0A0F9CEN8_9ZZZZ</name>
<gene>
    <name evidence="1" type="ORF">LCGC14_2331700</name>
</gene>
<dbReference type="EMBL" id="LAZR01033533">
    <property type="protein sequence ID" value="KKL47823.1"/>
    <property type="molecule type" value="Genomic_DNA"/>
</dbReference>
<dbReference type="InterPro" id="IPR029044">
    <property type="entry name" value="Nucleotide-diphossugar_trans"/>
</dbReference>
<proteinExistence type="predicted"/>
<dbReference type="SUPFAM" id="SSF53448">
    <property type="entry name" value="Nucleotide-diphospho-sugar transferases"/>
    <property type="match status" value="1"/>
</dbReference>
<dbReference type="Gene3D" id="3.90.550.10">
    <property type="entry name" value="Spore Coat Polysaccharide Biosynthesis Protein SpsA, Chain A"/>
    <property type="match status" value="1"/>
</dbReference>